<keyword evidence="1 4" id="KW-0378">Hydrolase</keyword>
<gene>
    <name evidence="4" type="ORF">SAMN04489723_101146</name>
</gene>
<dbReference type="Pfam" id="PF07687">
    <property type="entry name" value="M20_dimer"/>
    <property type="match status" value="1"/>
</dbReference>
<dbReference type="EMBL" id="FOKK01000001">
    <property type="protein sequence ID" value="SFA74525.1"/>
    <property type="molecule type" value="Genomic_DNA"/>
</dbReference>
<organism evidence="4 5">
    <name type="scientific">Algoriphagus aquimarinus</name>
    <dbReference type="NCBI Taxonomy" id="237018"/>
    <lineage>
        <taxon>Bacteria</taxon>
        <taxon>Pseudomonadati</taxon>
        <taxon>Bacteroidota</taxon>
        <taxon>Cytophagia</taxon>
        <taxon>Cytophagales</taxon>
        <taxon>Cyclobacteriaceae</taxon>
        <taxon>Algoriphagus</taxon>
    </lineage>
</organism>
<sequence length="374" mass="40591">MSFSTLKNLRQILHQNPEIAGEESVTATKILDFFEKLNPDQIIQNLGGNGLAFIFEGGNPGKRSLFRAELDALPIQEIGEPTYKSQTKGKAHLCGHDGHMTIICGLGERLAAQRPENGEVVLLFQPAEETGEGARRILDDPQFQQITPDYAFALHNLPGFPLHQLVTRKGTFAAGSTGLTISLTGKTSHAAHPDAGINPAFAIARLIESLPKLPEQLQGFALVTVIHAEIGSLAFGTSAGKGSLSLTIRAFDQNDLERLISMITEEAKRIASVEKLSCEFSFVESFAVSKNDPKAAEIAEGAIKGLGMEVIEKPEPFRWSEDFGLFSQSCPSYLFGLGSGEDCPQLHEPTYDFPDELIETGVRIFEGIARKVNG</sequence>
<dbReference type="RefSeq" id="WP_092894252.1">
    <property type="nucleotide sequence ID" value="NZ_FOKK01000001.1"/>
</dbReference>
<dbReference type="GO" id="GO:0016787">
    <property type="term" value="F:hydrolase activity"/>
    <property type="evidence" value="ECO:0007669"/>
    <property type="project" value="UniProtKB-KW"/>
</dbReference>
<dbReference type="NCBIfam" id="TIGR01891">
    <property type="entry name" value="amidohydrolases"/>
    <property type="match status" value="1"/>
</dbReference>
<feature type="binding site" evidence="2">
    <location>
        <position position="96"/>
    </location>
    <ligand>
        <name>Mn(2+)</name>
        <dbReference type="ChEBI" id="CHEBI:29035"/>
        <label>2</label>
    </ligand>
</feature>
<dbReference type="Gene3D" id="3.30.70.360">
    <property type="match status" value="1"/>
</dbReference>
<dbReference type="Pfam" id="PF01546">
    <property type="entry name" value="Peptidase_M20"/>
    <property type="match status" value="1"/>
</dbReference>
<dbReference type="GO" id="GO:0046872">
    <property type="term" value="F:metal ion binding"/>
    <property type="evidence" value="ECO:0007669"/>
    <property type="project" value="UniProtKB-KW"/>
</dbReference>
<dbReference type="Proteomes" id="UP000198790">
    <property type="component" value="Unassembled WGS sequence"/>
</dbReference>
<dbReference type="SUPFAM" id="SSF53187">
    <property type="entry name" value="Zn-dependent exopeptidases"/>
    <property type="match status" value="1"/>
</dbReference>
<dbReference type="PIRSF" id="PIRSF005962">
    <property type="entry name" value="Pept_M20D_amidohydro"/>
    <property type="match status" value="1"/>
</dbReference>
<keyword evidence="2" id="KW-0464">Manganese</keyword>
<dbReference type="OrthoDB" id="9776731at2"/>
<feature type="binding site" evidence="2">
    <location>
        <position position="155"/>
    </location>
    <ligand>
        <name>Mn(2+)</name>
        <dbReference type="ChEBI" id="CHEBI:29035"/>
        <label>2</label>
    </ligand>
</feature>
<dbReference type="PANTHER" id="PTHR11014">
    <property type="entry name" value="PEPTIDASE M20 FAMILY MEMBER"/>
    <property type="match status" value="1"/>
</dbReference>
<feature type="binding site" evidence="2">
    <location>
        <position position="129"/>
    </location>
    <ligand>
        <name>Mn(2+)</name>
        <dbReference type="ChEBI" id="CHEBI:29035"/>
        <label>2</label>
    </ligand>
</feature>
<protein>
    <submittedName>
        <fullName evidence="4">Amidohydrolase</fullName>
    </submittedName>
</protein>
<evidence type="ECO:0000256" key="1">
    <source>
        <dbReference type="ARBA" id="ARBA00022801"/>
    </source>
</evidence>
<dbReference type="AlphaFoldDB" id="A0A1I0VDS2"/>
<evidence type="ECO:0000259" key="3">
    <source>
        <dbReference type="Pfam" id="PF07687"/>
    </source>
</evidence>
<keyword evidence="5" id="KW-1185">Reference proteome</keyword>
<dbReference type="InterPro" id="IPR036264">
    <property type="entry name" value="Bact_exopeptidase_dim_dom"/>
</dbReference>
<evidence type="ECO:0000256" key="2">
    <source>
        <dbReference type="PIRSR" id="PIRSR005962-1"/>
    </source>
</evidence>
<reference evidence="4 5" key="1">
    <citation type="submission" date="2016-10" db="EMBL/GenBank/DDBJ databases">
        <authorList>
            <person name="de Groot N.N."/>
        </authorList>
    </citation>
    <scope>NUCLEOTIDE SEQUENCE [LARGE SCALE GENOMIC DNA]</scope>
    <source>
        <strain evidence="4 5">DSM 23399</strain>
    </source>
</reference>
<proteinExistence type="predicted"/>
<dbReference type="SUPFAM" id="SSF55031">
    <property type="entry name" value="Bacterial exopeptidase dimerisation domain"/>
    <property type="match status" value="1"/>
</dbReference>
<feature type="domain" description="Peptidase M20 dimerisation" evidence="3">
    <location>
        <begin position="175"/>
        <end position="270"/>
    </location>
</feature>
<dbReference type="InterPro" id="IPR017439">
    <property type="entry name" value="Amidohydrolase"/>
</dbReference>
<name>A0A1I0VDS2_9BACT</name>
<dbReference type="STRING" id="237018.SAMN04489723_101146"/>
<comment type="cofactor">
    <cofactor evidence="2">
        <name>Mn(2+)</name>
        <dbReference type="ChEBI" id="CHEBI:29035"/>
    </cofactor>
    <text evidence="2">The Mn(2+) ion enhances activity.</text>
</comment>
<dbReference type="InterPro" id="IPR011650">
    <property type="entry name" value="Peptidase_M20_dimer"/>
</dbReference>
<evidence type="ECO:0000313" key="5">
    <source>
        <dbReference type="Proteomes" id="UP000198790"/>
    </source>
</evidence>
<dbReference type="InterPro" id="IPR002933">
    <property type="entry name" value="Peptidase_M20"/>
</dbReference>
<feature type="binding site" evidence="2">
    <location>
        <position position="347"/>
    </location>
    <ligand>
        <name>Mn(2+)</name>
        <dbReference type="ChEBI" id="CHEBI:29035"/>
        <label>2</label>
    </ligand>
</feature>
<keyword evidence="2" id="KW-0479">Metal-binding</keyword>
<feature type="binding site" evidence="2">
    <location>
        <position position="94"/>
    </location>
    <ligand>
        <name>Mn(2+)</name>
        <dbReference type="ChEBI" id="CHEBI:29035"/>
        <label>2</label>
    </ligand>
</feature>
<dbReference type="Gene3D" id="3.40.630.10">
    <property type="entry name" value="Zn peptidases"/>
    <property type="match status" value="1"/>
</dbReference>
<dbReference type="PANTHER" id="PTHR11014:SF169">
    <property type="entry name" value="CLAN MH, FAMILY M20, PEPTIDASE T-LIKE METALLOPEPTIDASE"/>
    <property type="match status" value="1"/>
</dbReference>
<evidence type="ECO:0000313" key="4">
    <source>
        <dbReference type="EMBL" id="SFA74525.1"/>
    </source>
</evidence>
<accession>A0A1I0VDS2</accession>